<feature type="signal peptide" evidence="1">
    <location>
        <begin position="1"/>
        <end position="19"/>
    </location>
</feature>
<feature type="chain" id="PRO_5036402453" evidence="1">
    <location>
        <begin position="20"/>
        <end position="78"/>
    </location>
</feature>
<proteinExistence type="predicted"/>
<dbReference type="Proteomes" id="UP000677054">
    <property type="component" value="Unassembled WGS sequence"/>
</dbReference>
<reference evidence="2" key="1">
    <citation type="submission" date="2020-11" db="EMBL/GenBank/DDBJ databases">
        <authorList>
            <person name="Tran Van P."/>
        </authorList>
    </citation>
    <scope>NUCLEOTIDE SEQUENCE</scope>
</reference>
<sequence>MKFVLALLGLVCLVALAQGAEERPEEVDGYPVEADLAPAESVYGYRRYGYGGYYRAPYYGGWRYGRSYGYPRYRGYYW</sequence>
<evidence type="ECO:0000313" key="2">
    <source>
        <dbReference type="EMBL" id="CAD7247877.1"/>
    </source>
</evidence>
<keyword evidence="3" id="KW-1185">Reference proteome</keyword>
<dbReference type="AlphaFoldDB" id="A0A7R8XCP5"/>
<gene>
    <name evidence="2" type="ORF">DSTB1V02_LOCUS7702</name>
</gene>
<evidence type="ECO:0000256" key="1">
    <source>
        <dbReference type="SAM" id="SignalP"/>
    </source>
</evidence>
<evidence type="ECO:0000313" key="3">
    <source>
        <dbReference type="Proteomes" id="UP000677054"/>
    </source>
</evidence>
<organism evidence="2">
    <name type="scientific">Darwinula stevensoni</name>
    <dbReference type="NCBI Taxonomy" id="69355"/>
    <lineage>
        <taxon>Eukaryota</taxon>
        <taxon>Metazoa</taxon>
        <taxon>Ecdysozoa</taxon>
        <taxon>Arthropoda</taxon>
        <taxon>Crustacea</taxon>
        <taxon>Oligostraca</taxon>
        <taxon>Ostracoda</taxon>
        <taxon>Podocopa</taxon>
        <taxon>Podocopida</taxon>
        <taxon>Darwinulocopina</taxon>
        <taxon>Darwinuloidea</taxon>
        <taxon>Darwinulidae</taxon>
        <taxon>Darwinula</taxon>
    </lineage>
</organism>
<dbReference type="EMBL" id="LR901137">
    <property type="protein sequence ID" value="CAD7247877.1"/>
    <property type="molecule type" value="Genomic_DNA"/>
</dbReference>
<dbReference type="EMBL" id="CAJPEV010001620">
    <property type="protein sequence ID" value="CAG0893551.1"/>
    <property type="molecule type" value="Genomic_DNA"/>
</dbReference>
<name>A0A7R8XCP5_9CRUS</name>
<accession>A0A7R8XCP5</accession>
<keyword evidence="1" id="KW-0732">Signal</keyword>
<protein>
    <submittedName>
        <fullName evidence="2">Uncharacterized protein</fullName>
    </submittedName>
</protein>